<keyword evidence="2" id="KW-1185">Reference proteome</keyword>
<evidence type="ECO:0000313" key="1">
    <source>
        <dbReference type="EMBL" id="KAI3715717.1"/>
    </source>
</evidence>
<gene>
    <name evidence="1" type="ORF">L6452_22703</name>
</gene>
<dbReference type="Proteomes" id="UP001055879">
    <property type="component" value="Linkage Group LG07"/>
</dbReference>
<name>A0ACB9AZN7_ARCLA</name>
<comment type="caution">
    <text evidence="1">The sequence shown here is derived from an EMBL/GenBank/DDBJ whole genome shotgun (WGS) entry which is preliminary data.</text>
</comment>
<reference evidence="1 2" key="2">
    <citation type="journal article" date="2022" name="Mol. Ecol. Resour.">
        <title>The genomes of chicory, endive, great burdock and yacon provide insights into Asteraceae paleo-polyploidization history and plant inulin production.</title>
        <authorList>
            <person name="Fan W."/>
            <person name="Wang S."/>
            <person name="Wang H."/>
            <person name="Wang A."/>
            <person name="Jiang F."/>
            <person name="Liu H."/>
            <person name="Zhao H."/>
            <person name="Xu D."/>
            <person name="Zhang Y."/>
        </authorList>
    </citation>
    <scope>NUCLEOTIDE SEQUENCE [LARGE SCALE GENOMIC DNA]</scope>
    <source>
        <strain evidence="2">cv. Niubang</strain>
    </source>
</reference>
<organism evidence="1 2">
    <name type="scientific">Arctium lappa</name>
    <name type="common">Greater burdock</name>
    <name type="synonym">Lappa major</name>
    <dbReference type="NCBI Taxonomy" id="4217"/>
    <lineage>
        <taxon>Eukaryota</taxon>
        <taxon>Viridiplantae</taxon>
        <taxon>Streptophyta</taxon>
        <taxon>Embryophyta</taxon>
        <taxon>Tracheophyta</taxon>
        <taxon>Spermatophyta</taxon>
        <taxon>Magnoliopsida</taxon>
        <taxon>eudicotyledons</taxon>
        <taxon>Gunneridae</taxon>
        <taxon>Pentapetalae</taxon>
        <taxon>asterids</taxon>
        <taxon>campanulids</taxon>
        <taxon>Asterales</taxon>
        <taxon>Asteraceae</taxon>
        <taxon>Carduoideae</taxon>
        <taxon>Cardueae</taxon>
        <taxon>Arctiinae</taxon>
        <taxon>Arctium</taxon>
    </lineage>
</organism>
<dbReference type="EMBL" id="CM042053">
    <property type="protein sequence ID" value="KAI3715717.1"/>
    <property type="molecule type" value="Genomic_DNA"/>
</dbReference>
<proteinExistence type="predicted"/>
<sequence length="234" mass="27171">MDLCGPMRTQSLGGKKYVLVIVDDYTRYTWVKFPRSKDETPDVLITFLKTTQVNLQKQVKILRTDNGTKFKNKTVEEYLESVGISHQYSAARTPQQNGIVERRNRTLVEAARTMLSQSELPLFLWAEAISTACHTQNRSMIHRRFQKTPYALINNRTPTIKYFHVFGCTCYVLNDRENLNKFSAKADEGIFVGYSSTSSAYRVYLKKSKTVIESVNSRTCTSREQIRWRFVVYF</sequence>
<accession>A0ACB9AZN7</accession>
<protein>
    <submittedName>
        <fullName evidence="1">Uncharacterized protein</fullName>
    </submittedName>
</protein>
<evidence type="ECO:0000313" key="2">
    <source>
        <dbReference type="Proteomes" id="UP001055879"/>
    </source>
</evidence>
<reference evidence="2" key="1">
    <citation type="journal article" date="2022" name="Mol. Ecol. Resour.">
        <title>The genomes of chicory, endive, great burdock and yacon provide insights into Asteraceae palaeo-polyploidization history and plant inulin production.</title>
        <authorList>
            <person name="Fan W."/>
            <person name="Wang S."/>
            <person name="Wang H."/>
            <person name="Wang A."/>
            <person name="Jiang F."/>
            <person name="Liu H."/>
            <person name="Zhao H."/>
            <person name="Xu D."/>
            <person name="Zhang Y."/>
        </authorList>
    </citation>
    <scope>NUCLEOTIDE SEQUENCE [LARGE SCALE GENOMIC DNA]</scope>
    <source>
        <strain evidence="2">cv. Niubang</strain>
    </source>
</reference>